<evidence type="ECO:0000313" key="3">
    <source>
        <dbReference type="EMBL" id="MCG5078286.1"/>
    </source>
</evidence>
<dbReference type="GO" id="GO:0005737">
    <property type="term" value="C:cytoplasm"/>
    <property type="evidence" value="ECO:0007669"/>
    <property type="project" value="TreeGrafter"/>
</dbReference>
<keyword evidence="4" id="KW-1185">Reference proteome</keyword>
<protein>
    <submittedName>
        <fullName evidence="3">Metallophosphatase family protein</fullName>
    </submittedName>
</protein>
<evidence type="ECO:0000313" key="4">
    <source>
        <dbReference type="Proteomes" id="UP001139308"/>
    </source>
</evidence>
<comment type="similarity">
    <text evidence="1">Belongs to the metallophosphoesterase superfamily. YfcE family.</text>
</comment>
<dbReference type="InterPro" id="IPR024654">
    <property type="entry name" value="Calcineurin-like_PHP_lpxH"/>
</dbReference>
<dbReference type="PANTHER" id="PTHR42850">
    <property type="entry name" value="METALLOPHOSPHOESTERASE"/>
    <property type="match status" value="1"/>
</dbReference>
<accession>A0A9X1UNK8</accession>
<dbReference type="AlphaFoldDB" id="A0A9X1UNK8"/>
<proteinExistence type="inferred from homology"/>
<dbReference type="SUPFAM" id="SSF56300">
    <property type="entry name" value="Metallo-dependent phosphatases"/>
    <property type="match status" value="1"/>
</dbReference>
<organism evidence="3 4">
    <name type="scientific">Paraburkholderia tagetis</name>
    <dbReference type="NCBI Taxonomy" id="2913261"/>
    <lineage>
        <taxon>Bacteria</taxon>
        <taxon>Pseudomonadati</taxon>
        <taxon>Pseudomonadota</taxon>
        <taxon>Betaproteobacteria</taxon>
        <taxon>Burkholderiales</taxon>
        <taxon>Burkholderiaceae</taxon>
        <taxon>Paraburkholderia</taxon>
    </lineage>
</organism>
<dbReference type="Proteomes" id="UP001139308">
    <property type="component" value="Unassembled WGS sequence"/>
</dbReference>
<dbReference type="GO" id="GO:0016791">
    <property type="term" value="F:phosphatase activity"/>
    <property type="evidence" value="ECO:0007669"/>
    <property type="project" value="TreeGrafter"/>
</dbReference>
<dbReference type="Pfam" id="PF12850">
    <property type="entry name" value="Metallophos_2"/>
    <property type="match status" value="1"/>
</dbReference>
<dbReference type="RefSeq" id="WP_238468285.1">
    <property type="nucleotide sequence ID" value="NZ_JAKLJA010000055.1"/>
</dbReference>
<dbReference type="PANTHER" id="PTHR42850:SF2">
    <property type="entry name" value="BLL5683 PROTEIN"/>
    <property type="match status" value="1"/>
</dbReference>
<dbReference type="InterPro" id="IPR029052">
    <property type="entry name" value="Metallo-depent_PP-like"/>
</dbReference>
<name>A0A9X1UNK8_9BURK</name>
<dbReference type="EMBL" id="JAKLJA010000055">
    <property type="protein sequence ID" value="MCG5078286.1"/>
    <property type="molecule type" value="Genomic_DNA"/>
</dbReference>
<gene>
    <name evidence="3" type="ORF">L5014_33995</name>
</gene>
<comment type="caution">
    <text evidence="3">The sequence shown here is derived from an EMBL/GenBank/DDBJ whole genome shotgun (WGS) entry which is preliminary data.</text>
</comment>
<dbReference type="InterPro" id="IPR011152">
    <property type="entry name" value="Pesterase_MJ0912"/>
</dbReference>
<dbReference type="InterPro" id="IPR050126">
    <property type="entry name" value="Ap4A_hydrolase"/>
</dbReference>
<sequence>MKIAALSDIHGNLAALNAVLDDIQRQGADVIVNLGDIVSCPLYPAETADRLIPLGLPTIGGNHDRQLLAADPSRMEPSDRFAHDALHSEQLTWVQRLPISLRFEDDVLLVHGTPQDDQSYFLETVTESGCRVATHGEVRRRAGDIEATLILCGHTHLQRWMKLGDGRLIVNPGSVGLQAYGYARPFPHRMEMGSPRARYATVTRTQFDWEVEFRSVEYDWNDVANCAALNGRSDWETVLRTGYC</sequence>
<dbReference type="Gene3D" id="3.60.21.10">
    <property type="match status" value="1"/>
</dbReference>
<evidence type="ECO:0000259" key="2">
    <source>
        <dbReference type="Pfam" id="PF12850"/>
    </source>
</evidence>
<feature type="domain" description="Calcineurin-like phosphoesterase" evidence="2">
    <location>
        <begin position="1"/>
        <end position="178"/>
    </location>
</feature>
<reference evidence="3" key="1">
    <citation type="submission" date="2022-01" db="EMBL/GenBank/DDBJ databases">
        <title>Genome sequence and assembly of Parabukholderia sp. RG36.</title>
        <authorList>
            <person name="Chhetri G."/>
        </authorList>
    </citation>
    <scope>NUCLEOTIDE SEQUENCE</scope>
    <source>
        <strain evidence="3">RG36</strain>
    </source>
</reference>
<evidence type="ECO:0000256" key="1">
    <source>
        <dbReference type="ARBA" id="ARBA00008950"/>
    </source>
</evidence>
<dbReference type="PIRSF" id="PIRSF000883">
    <property type="entry name" value="Pesterase_MJ0912"/>
    <property type="match status" value="1"/>
</dbReference>